<dbReference type="GeneID" id="111283040"/>
<comment type="subcellular location">
    <subcellularLocation>
        <location evidence="1 5">Nucleus</location>
    </subcellularLocation>
</comment>
<evidence type="ECO:0000259" key="6">
    <source>
        <dbReference type="PROSITE" id="PS51017"/>
    </source>
</evidence>
<proteinExistence type="predicted"/>
<dbReference type="PROSITE" id="PS51017">
    <property type="entry name" value="CCT"/>
    <property type="match status" value="1"/>
</dbReference>
<evidence type="ECO:0000256" key="2">
    <source>
        <dbReference type="ARBA" id="ARBA00023015"/>
    </source>
</evidence>
<protein>
    <submittedName>
        <fullName evidence="8">GATA transcription factor 17-like isoform X1</fullName>
    </submittedName>
</protein>
<dbReference type="InterPro" id="IPR010402">
    <property type="entry name" value="CCT_domain"/>
</dbReference>
<gene>
    <name evidence="8" type="primary">LOC111283040</name>
</gene>
<dbReference type="Pfam" id="PF06203">
    <property type="entry name" value="CCT"/>
    <property type="match status" value="1"/>
</dbReference>
<evidence type="ECO:0000313" key="8">
    <source>
        <dbReference type="RefSeq" id="XP_022727158.1"/>
    </source>
</evidence>
<reference evidence="8" key="1">
    <citation type="submission" date="2025-08" db="UniProtKB">
        <authorList>
            <consortium name="RefSeq"/>
        </authorList>
    </citation>
    <scope>IDENTIFICATION</scope>
    <source>
        <tissue evidence="8">Fruit stalk</tissue>
    </source>
</reference>
<name>A0A6P5XFW8_DURZI</name>
<dbReference type="PANTHER" id="PTHR46125:SF15">
    <property type="entry name" value="GATA TRANSCRIPTION FACTOR 19-LIKE ISOFORM X1"/>
    <property type="match status" value="1"/>
</dbReference>
<keyword evidence="4 5" id="KW-0539">Nucleus</keyword>
<feature type="domain" description="CCT" evidence="6">
    <location>
        <begin position="128"/>
        <end position="170"/>
    </location>
</feature>
<sequence length="271" mass="30170">MDTVNQRGLLARPYGDEDDDGVFEAKDINGAHEMAMNGVVSLVSRHGNGVGGGGGFHTTRTSELTIAFEGEVYIFPAVASEKISQVQAVLLLLGVHDASINVPSSAFLQEEKLKVVVDSSRGLEFSQRIASLLRFREKRKERCFEKKIHYTCRKEVAQSSDNQSEFFISHIMLSSCCTRCRGSIARFFSLQEFAANSHPFPIQGEYSSVNLDDEGEIMSPFVLNIREELSKAYFTLQVSLSTCIRTCSKHCKSLPMLLGQTLRFLHILMST</sequence>
<accession>A0A6P5XFW8</accession>
<keyword evidence="2" id="KW-0805">Transcription regulation</keyword>
<dbReference type="RefSeq" id="XP_022727158.1">
    <property type="nucleotide sequence ID" value="XM_022871423.1"/>
</dbReference>
<dbReference type="InterPro" id="IPR045280">
    <property type="entry name" value="TIFY-like"/>
</dbReference>
<evidence type="ECO:0000256" key="5">
    <source>
        <dbReference type="PROSITE-ProRule" id="PRU00357"/>
    </source>
</evidence>
<keyword evidence="7" id="KW-1185">Reference proteome</keyword>
<organism evidence="7 8">
    <name type="scientific">Durio zibethinus</name>
    <name type="common">Durian</name>
    <dbReference type="NCBI Taxonomy" id="66656"/>
    <lineage>
        <taxon>Eukaryota</taxon>
        <taxon>Viridiplantae</taxon>
        <taxon>Streptophyta</taxon>
        <taxon>Embryophyta</taxon>
        <taxon>Tracheophyta</taxon>
        <taxon>Spermatophyta</taxon>
        <taxon>Magnoliopsida</taxon>
        <taxon>eudicotyledons</taxon>
        <taxon>Gunneridae</taxon>
        <taxon>Pentapetalae</taxon>
        <taxon>rosids</taxon>
        <taxon>malvids</taxon>
        <taxon>Malvales</taxon>
        <taxon>Malvaceae</taxon>
        <taxon>Helicteroideae</taxon>
        <taxon>Durio</taxon>
    </lineage>
</organism>
<dbReference type="GO" id="GO:0006355">
    <property type="term" value="P:regulation of DNA-templated transcription"/>
    <property type="evidence" value="ECO:0007669"/>
    <property type="project" value="InterPro"/>
</dbReference>
<keyword evidence="3" id="KW-0804">Transcription</keyword>
<evidence type="ECO:0000256" key="1">
    <source>
        <dbReference type="ARBA" id="ARBA00004123"/>
    </source>
</evidence>
<evidence type="ECO:0000256" key="4">
    <source>
        <dbReference type="ARBA" id="ARBA00023242"/>
    </source>
</evidence>
<evidence type="ECO:0000256" key="3">
    <source>
        <dbReference type="ARBA" id="ARBA00023163"/>
    </source>
</evidence>
<dbReference type="PANTHER" id="PTHR46125">
    <property type="entry name" value="GATA TRANSCRIPTION FACTOR 28"/>
    <property type="match status" value="1"/>
</dbReference>
<evidence type="ECO:0000313" key="7">
    <source>
        <dbReference type="Proteomes" id="UP000515121"/>
    </source>
</evidence>
<dbReference type="Proteomes" id="UP000515121">
    <property type="component" value="Unplaced"/>
</dbReference>
<dbReference type="AlphaFoldDB" id="A0A6P5XFW8"/>
<dbReference type="GO" id="GO:0005634">
    <property type="term" value="C:nucleus"/>
    <property type="evidence" value="ECO:0007669"/>
    <property type="project" value="UniProtKB-SubCell"/>
</dbReference>
<dbReference type="KEGG" id="dzi:111283040"/>